<protein>
    <submittedName>
        <fullName evidence="1">DUF4417 domain-containing protein</fullName>
    </submittedName>
</protein>
<sequence length="234" mass="27181">MDSKPDDVDVSSTECLKLAHKRDVFHAWMLEGLDFSRPWDMPVLAPVEAHPTALVPFSVAMHERWRDFDCFVHFYEDDFRFERVWNDPHKYLPKLSKFEGVIMPDFSTCIDFPRPLKMWNCYRNQTLGAWWQEQGLTVIPNARHQPECDWLVEGLPRESVIAICGRALVKDVAERRRFVRDVRTTVDELRPTAIVYYGSDLYGAMDYPRSLGLPVWVYPGCGRGALDGGKRGQR</sequence>
<evidence type="ECO:0000313" key="1">
    <source>
        <dbReference type="EMBL" id="HJG36380.1"/>
    </source>
</evidence>
<dbReference type="Pfam" id="PF14386">
    <property type="entry name" value="DUF4417"/>
    <property type="match status" value="1"/>
</dbReference>
<name>A0A921LU75_9ACTN</name>
<gene>
    <name evidence="1" type="ORF">K8V70_00730</name>
</gene>
<proteinExistence type="predicted"/>
<evidence type="ECO:0000313" key="2">
    <source>
        <dbReference type="Proteomes" id="UP000753256"/>
    </source>
</evidence>
<comment type="caution">
    <text evidence="1">The sequence shown here is derived from an EMBL/GenBank/DDBJ whole genome shotgun (WGS) entry which is preliminary data.</text>
</comment>
<dbReference type="RefSeq" id="WP_273188536.1">
    <property type="nucleotide sequence ID" value="NZ_DYUZ01000006.1"/>
</dbReference>
<dbReference type="Proteomes" id="UP000753256">
    <property type="component" value="Unassembled WGS sequence"/>
</dbReference>
<organism evidence="1 2">
    <name type="scientific">Enorma phocaeensis</name>
    <dbReference type="NCBI Taxonomy" id="1871019"/>
    <lineage>
        <taxon>Bacteria</taxon>
        <taxon>Bacillati</taxon>
        <taxon>Actinomycetota</taxon>
        <taxon>Coriobacteriia</taxon>
        <taxon>Coriobacteriales</taxon>
        <taxon>Coriobacteriaceae</taxon>
        <taxon>Enorma</taxon>
    </lineage>
</organism>
<accession>A0A921LU75</accession>
<dbReference type="EMBL" id="DYUZ01000006">
    <property type="protein sequence ID" value="HJG36380.1"/>
    <property type="molecule type" value="Genomic_DNA"/>
</dbReference>
<reference evidence="1" key="2">
    <citation type="submission" date="2021-09" db="EMBL/GenBank/DDBJ databases">
        <authorList>
            <person name="Gilroy R."/>
        </authorList>
    </citation>
    <scope>NUCLEOTIDE SEQUENCE</scope>
    <source>
        <strain evidence="1">ChiHjej13B12-9602</strain>
    </source>
</reference>
<dbReference type="AlphaFoldDB" id="A0A921LU75"/>
<reference evidence="1" key="1">
    <citation type="journal article" date="2021" name="PeerJ">
        <title>Extensive microbial diversity within the chicken gut microbiome revealed by metagenomics and culture.</title>
        <authorList>
            <person name="Gilroy R."/>
            <person name="Ravi A."/>
            <person name="Getino M."/>
            <person name="Pursley I."/>
            <person name="Horton D.L."/>
            <person name="Alikhan N.F."/>
            <person name="Baker D."/>
            <person name="Gharbi K."/>
            <person name="Hall N."/>
            <person name="Watson M."/>
            <person name="Adriaenssens E.M."/>
            <person name="Foster-Nyarko E."/>
            <person name="Jarju S."/>
            <person name="Secka A."/>
            <person name="Antonio M."/>
            <person name="Oren A."/>
            <person name="Chaudhuri R.R."/>
            <person name="La Ragione R."/>
            <person name="Hildebrand F."/>
            <person name="Pallen M.J."/>
        </authorList>
    </citation>
    <scope>NUCLEOTIDE SEQUENCE</scope>
    <source>
        <strain evidence="1">ChiHjej13B12-9602</strain>
    </source>
</reference>
<dbReference type="InterPro" id="IPR025530">
    <property type="entry name" value="DUF4417"/>
</dbReference>